<dbReference type="InterPro" id="IPR029063">
    <property type="entry name" value="SAM-dependent_MTases_sf"/>
</dbReference>
<dbReference type="EMBL" id="JBHTLK010000185">
    <property type="protein sequence ID" value="MFD1150806.1"/>
    <property type="molecule type" value="Genomic_DNA"/>
</dbReference>
<dbReference type="EC" id="2.1.1.64" evidence="1"/>
<dbReference type="Pfam" id="PF13489">
    <property type="entry name" value="Methyltransf_23"/>
    <property type="match status" value="1"/>
</dbReference>
<proteinExistence type="predicted"/>
<dbReference type="GO" id="GO:0032259">
    <property type="term" value="P:methylation"/>
    <property type="evidence" value="ECO:0007669"/>
    <property type="project" value="UniProtKB-KW"/>
</dbReference>
<gene>
    <name evidence="1" type="ORF">ACFQ3T_27070</name>
</gene>
<dbReference type="EC" id="2.1.1.222" evidence="1"/>
<dbReference type="PANTHER" id="PTHR43861">
    <property type="entry name" value="TRANS-ACONITATE 2-METHYLTRANSFERASE-RELATED"/>
    <property type="match status" value="1"/>
</dbReference>
<dbReference type="Gene3D" id="3.40.50.150">
    <property type="entry name" value="Vaccinia Virus protein VP39"/>
    <property type="match status" value="1"/>
</dbReference>
<dbReference type="SUPFAM" id="SSF53335">
    <property type="entry name" value="S-adenosyl-L-methionine-dependent methyltransferases"/>
    <property type="match status" value="1"/>
</dbReference>
<keyword evidence="1" id="KW-0489">Methyltransferase</keyword>
<reference evidence="2" key="1">
    <citation type="journal article" date="2019" name="Int. J. Syst. Evol. Microbiol.">
        <title>The Global Catalogue of Microorganisms (GCM) 10K type strain sequencing project: providing services to taxonomists for standard genome sequencing and annotation.</title>
        <authorList>
            <consortium name="The Broad Institute Genomics Platform"/>
            <consortium name="The Broad Institute Genome Sequencing Center for Infectious Disease"/>
            <person name="Wu L."/>
            <person name="Ma J."/>
        </authorList>
    </citation>
    <scope>NUCLEOTIDE SEQUENCE [LARGE SCALE GENOMIC DNA]</scope>
    <source>
        <strain evidence="2">CCUG 60214</strain>
    </source>
</reference>
<protein>
    <submittedName>
        <fullName evidence="1">Class I SAM-dependent methyltransferase</fullName>
        <ecNumber evidence="1">2.1.1.222</ecNumber>
        <ecNumber evidence="1">2.1.1.64</ecNumber>
    </submittedName>
</protein>
<accession>A0ABW3R158</accession>
<evidence type="ECO:0000313" key="1">
    <source>
        <dbReference type="EMBL" id="MFD1150806.1"/>
    </source>
</evidence>
<name>A0ABW3R158_9PSEU</name>
<organism evidence="1 2">
    <name type="scientific">Saccharothrix hoggarensis</name>
    <dbReference type="NCBI Taxonomy" id="913853"/>
    <lineage>
        <taxon>Bacteria</taxon>
        <taxon>Bacillati</taxon>
        <taxon>Actinomycetota</taxon>
        <taxon>Actinomycetes</taxon>
        <taxon>Pseudonocardiales</taxon>
        <taxon>Pseudonocardiaceae</taxon>
        <taxon>Saccharothrix</taxon>
    </lineage>
</organism>
<dbReference type="CDD" id="cd02440">
    <property type="entry name" value="AdoMet_MTases"/>
    <property type="match status" value="1"/>
</dbReference>
<dbReference type="RefSeq" id="WP_380727227.1">
    <property type="nucleotide sequence ID" value="NZ_JBHTLK010000185.1"/>
</dbReference>
<dbReference type="GO" id="GO:0061542">
    <property type="term" value="F:3-demethylubiquinol 3-O-methyltransferase activity"/>
    <property type="evidence" value="ECO:0007669"/>
    <property type="project" value="UniProtKB-EC"/>
</dbReference>
<evidence type="ECO:0000313" key="2">
    <source>
        <dbReference type="Proteomes" id="UP001597168"/>
    </source>
</evidence>
<dbReference type="Proteomes" id="UP001597168">
    <property type="component" value="Unassembled WGS sequence"/>
</dbReference>
<comment type="caution">
    <text evidence="1">The sequence shown here is derived from an EMBL/GenBank/DDBJ whole genome shotgun (WGS) entry which is preliminary data.</text>
</comment>
<sequence>MKSAEIRRMADVEDRHWWFREKRAILARELRGITPPGRALDIGSAGGGNTRVLREHGWSAVAADLSEEAVAIARDRGLDAEVADARELPWDDREFDLVTAFEILEHIDEDDRAAAEIRRVLRPGGTALITVPADMRLWSAHDEEAQHFRRYTRDGLVELVEGAGLVVDRVWSWNVLVRPLVALHRRRSTGSDIGEPHPLVNAVLTGVVVAERYLPVKSLNGVSLILRAHRPAG</sequence>
<dbReference type="GO" id="GO:0102208">
    <property type="term" value="F:2-polyprenyl-6-hydroxyphenol methylase activity"/>
    <property type="evidence" value="ECO:0007669"/>
    <property type="project" value="UniProtKB-EC"/>
</dbReference>
<keyword evidence="1" id="KW-0808">Transferase</keyword>
<keyword evidence="2" id="KW-1185">Reference proteome</keyword>